<dbReference type="InterPro" id="IPR001623">
    <property type="entry name" value="DnaJ_domain"/>
</dbReference>
<evidence type="ECO:0000259" key="5">
    <source>
        <dbReference type="PROSITE" id="PS50076"/>
    </source>
</evidence>
<proteinExistence type="inferred from homology"/>
<feature type="domain" description="J" evidence="5">
    <location>
        <begin position="476"/>
        <end position="548"/>
    </location>
</feature>
<sequence length="647" mass="73721">MARGEWGYQGLWRGKWCCSYKKTTLIICFINIVIALYVLRSIYASIYVFSRNDLKVVKYTPDQIRNMEESVRIRSDNEPMALVKLVNGLKQEFSRDESVFELPRAVKLRMIDEILRRLRSSDVKGNVSAQRVEIELPGYTLFIVNGKPSDSVKDIHLDDTVQCHLLFIIEAVESWRREKLEEAKQLSIGRQGINSTILQEEASTVYSLKAFVSVEFEFIFEQKPSRFTVLSFTFDYSTGMLVRVLESDWAALSEEIGLWIPTEIIHKEHGDKPKGVEDEDLDEDVLPGRPPPPECHAELHTDYDGVAVRWGLTHNRDSAADCCQSCIEQAKRAKPGQMKCNIWVYCPAETGCHSPDKYEHKYQECWLKYAEEPKLNFKDRYSEKYRNAHPAAPLVVPWVSGVIGKTNPIKIDRILNVYIQNPRNSYSCALSVFVQLPPTPPSSPFPSSSVPIPKWKLNLFPLDSTMIFGERAIEETHYDILSVRVDASYEEIRTGYRSAILNYHPDKLQNTSELSDHDHESGDRFLKVQKAWEILSNSRSRAVYDSELRASRQGMIAAEDVSLEDMMIEDNGEVLDLFYQCRCGDCFSIDSMELDDMGYTLLKNGNKISLQSPDTLPASVILPCGSCSLHVRLLVNADIEVTADGHL</sequence>
<dbReference type="SMART" id="SM00271">
    <property type="entry name" value="DnaJ"/>
    <property type="match status" value="1"/>
</dbReference>
<dbReference type="PROSITE" id="PS50076">
    <property type="entry name" value="DNAJ_2"/>
    <property type="match status" value="1"/>
</dbReference>
<keyword evidence="4" id="KW-0472">Membrane</keyword>
<feature type="domain" description="DPH-type MB" evidence="6">
    <location>
        <begin position="557"/>
        <end position="636"/>
    </location>
</feature>
<gene>
    <name evidence="7" type="ORF">WN944_008591</name>
</gene>
<name>A0AAP0MN86_9ROSI</name>
<evidence type="ECO:0000256" key="4">
    <source>
        <dbReference type="SAM" id="Phobius"/>
    </source>
</evidence>
<protein>
    <recommendedName>
        <fullName evidence="9">DNAJ heat shock N-terminal domain-containing protein</fullName>
    </recommendedName>
</protein>
<dbReference type="SUPFAM" id="SSF144217">
    <property type="entry name" value="CSL zinc finger"/>
    <property type="match status" value="1"/>
</dbReference>
<evidence type="ECO:0000313" key="8">
    <source>
        <dbReference type="Proteomes" id="UP001428341"/>
    </source>
</evidence>
<evidence type="ECO:0008006" key="9">
    <source>
        <dbReference type="Google" id="ProtNLM"/>
    </source>
</evidence>
<reference evidence="7 8" key="1">
    <citation type="submission" date="2024-05" db="EMBL/GenBank/DDBJ databases">
        <title>Haplotype-resolved chromosome-level genome assembly of Huyou (Citrus changshanensis).</title>
        <authorList>
            <person name="Miao C."/>
            <person name="Chen W."/>
            <person name="Wu Y."/>
            <person name="Wang L."/>
            <person name="Zhao S."/>
            <person name="Grierson D."/>
            <person name="Xu C."/>
            <person name="Chen K."/>
        </authorList>
    </citation>
    <scope>NUCLEOTIDE SEQUENCE [LARGE SCALE GENOMIC DNA]</scope>
    <source>
        <strain evidence="7">01-14</strain>
        <tissue evidence="7">Leaf</tissue>
    </source>
</reference>
<dbReference type="CDD" id="cd06257">
    <property type="entry name" value="DnaJ"/>
    <property type="match status" value="1"/>
</dbReference>
<dbReference type="FunFam" id="3.10.660.10:FF:000003">
    <property type="entry name" value="DNAJ heat shock N-terminal domain-containing protein-like"/>
    <property type="match status" value="1"/>
</dbReference>
<dbReference type="PROSITE" id="PS51074">
    <property type="entry name" value="DPH_MB"/>
    <property type="match status" value="1"/>
</dbReference>
<dbReference type="Pfam" id="PF05207">
    <property type="entry name" value="Zn_ribbon_CSL"/>
    <property type="match status" value="1"/>
</dbReference>
<evidence type="ECO:0000313" key="7">
    <source>
        <dbReference type="EMBL" id="KAK9216581.1"/>
    </source>
</evidence>
<dbReference type="PANTHER" id="PTHR33344">
    <property type="entry name" value="OS02G0761600 PROTEIN"/>
    <property type="match status" value="1"/>
</dbReference>
<dbReference type="SUPFAM" id="SSF46565">
    <property type="entry name" value="Chaperone J-domain"/>
    <property type="match status" value="1"/>
</dbReference>
<feature type="transmembrane region" description="Helical" evidence="4">
    <location>
        <begin position="25"/>
        <end position="49"/>
    </location>
</feature>
<dbReference type="Proteomes" id="UP001428341">
    <property type="component" value="Unassembled WGS sequence"/>
</dbReference>
<dbReference type="GO" id="GO:0046872">
    <property type="term" value="F:metal ion binding"/>
    <property type="evidence" value="ECO:0007669"/>
    <property type="project" value="UniProtKB-KW"/>
</dbReference>
<dbReference type="InterPro" id="IPR007872">
    <property type="entry name" value="DPH_MB_dom"/>
</dbReference>
<comment type="similarity">
    <text evidence="1">Belongs to the DPH4 family.</text>
</comment>
<dbReference type="PANTHER" id="PTHR33344:SF1">
    <property type="entry name" value="OS06G0214100 PROTEIN"/>
    <property type="match status" value="1"/>
</dbReference>
<dbReference type="InterPro" id="IPR036671">
    <property type="entry name" value="DPH_MB_sf"/>
</dbReference>
<keyword evidence="4" id="KW-1133">Transmembrane helix</keyword>
<dbReference type="Pfam" id="PF00226">
    <property type="entry name" value="DnaJ"/>
    <property type="match status" value="1"/>
</dbReference>
<dbReference type="Gene3D" id="1.10.287.110">
    <property type="entry name" value="DnaJ domain"/>
    <property type="match status" value="1"/>
</dbReference>
<accession>A0AAP0MN86</accession>
<organism evidence="7 8">
    <name type="scientific">Citrus x changshan-huyou</name>
    <dbReference type="NCBI Taxonomy" id="2935761"/>
    <lineage>
        <taxon>Eukaryota</taxon>
        <taxon>Viridiplantae</taxon>
        <taxon>Streptophyta</taxon>
        <taxon>Embryophyta</taxon>
        <taxon>Tracheophyta</taxon>
        <taxon>Spermatophyta</taxon>
        <taxon>Magnoliopsida</taxon>
        <taxon>eudicotyledons</taxon>
        <taxon>Gunneridae</taxon>
        <taxon>Pentapetalae</taxon>
        <taxon>rosids</taxon>
        <taxon>malvids</taxon>
        <taxon>Sapindales</taxon>
        <taxon>Rutaceae</taxon>
        <taxon>Aurantioideae</taxon>
        <taxon>Citrus</taxon>
    </lineage>
</organism>
<keyword evidence="8" id="KW-1185">Reference proteome</keyword>
<evidence type="ECO:0000256" key="1">
    <source>
        <dbReference type="ARBA" id="ARBA00006169"/>
    </source>
</evidence>
<evidence type="ECO:0000256" key="3">
    <source>
        <dbReference type="ARBA" id="ARBA00023004"/>
    </source>
</evidence>
<dbReference type="EMBL" id="JBCGBO010000003">
    <property type="protein sequence ID" value="KAK9216581.1"/>
    <property type="molecule type" value="Genomic_DNA"/>
</dbReference>
<keyword evidence="4" id="KW-0812">Transmembrane</keyword>
<dbReference type="Gene3D" id="3.10.660.10">
    <property type="entry name" value="DPH Zinc finger"/>
    <property type="match status" value="1"/>
</dbReference>
<comment type="caution">
    <text evidence="7">The sequence shown here is derived from an EMBL/GenBank/DDBJ whole genome shotgun (WGS) entry which is preliminary data.</text>
</comment>
<dbReference type="InterPro" id="IPR036869">
    <property type="entry name" value="J_dom_sf"/>
</dbReference>
<keyword evidence="2" id="KW-0479">Metal-binding</keyword>
<evidence type="ECO:0000256" key="2">
    <source>
        <dbReference type="ARBA" id="ARBA00022723"/>
    </source>
</evidence>
<dbReference type="AlphaFoldDB" id="A0AAP0MN86"/>
<evidence type="ECO:0000259" key="6">
    <source>
        <dbReference type="PROSITE" id="PS51074"/>
    </source>
</evidence>
<keyword evidence="3" id="KW-0408">Iron</keyword>
<dbReference type="PRINTS" id="PR00625">
    <property type="entry name" value="JDOMAIN"/>
</dbReference>